<name>A0A6L7G0A7_9RHOB</name>
<evidence type="ECO:0000313" key="2">
    <source>
        <dbReference type="EMBL" id="MXN16950.1"/>
    </source>
</evidence>
<evidence type="ECO:0000313" key="3">
    <source>
        <dbReference type="Proteomes" id="UP000477911"/>
    </source>
</evidence>
<accession>A0A6L7G0A7</accession>
<dbReference type="Proteomes" id="UP000477911">
    <property type="component" value="Unassembled WGS sequence"/>
</dbReference>
<dbReference type="InterPro" id="IPR010982">
    <property type="entry name" value="Lambda_DNA-bd_dom_sf"/>
</dbReference>
<protein>
    <submittedName>
        <fullName evidence="2">Helix-turn-helix domain-containing protein</fullName>
    </submittedName>
</protein>
<feature type="domain" description="HTH cro/C1-type" evidence="1">
    <location>
        <begin position="33"/>
        <end position="73"/>
    </location>
</feature>
<sequence>MSDAQDARAETLKHVFGVNLRHLANQHPSVSGLCRDLGINRTQFNRYLSGESYPRPEVLERICAFFDTDARILLEPLEQIRRKPAALLDHPEISGFLTTAKLKVAPDAFPEGFYRSLTPSLTHHGKVLVILSRVYRRDEQTFIRGYQPRALMRHLGLPETGAAREFRGSVFRQSRGVGILMARREANSSTYCFVHSATPDVTQNLWMGCVVRQNQPGSGSGMMTFPILYDYLGRDLGRALRCARRTGFADPESLPRFHRMVLSGTMAPA</sequence>
<evidence type="ECO:0000259" key="1">
    <source>
        <dbReference type="PROSITE" id="PS50943"/>
    </source>
</evidence>
<dbReference type="EMBL" id="WUMU01000003">
    <property type="protein sequence ID" value="MXN16950.1"/>
    <property type="molecule type" value="Genomic_DNA"/>
</dbReference>
<dbReference type="Gene3D" id="1.10.260.40">
    <property type="entry name" value="lambda repressor-like DNA-binding domains"/>
    <property type="match status" value="1"/>
</dbReference>
<dbReference type="SUPFAM" id="SSF47413">
    <property type="entry name" value="lambda repressor-like DNA-binding domains"/>
    <property type="match status" value="1"/>
</dbReference>
<proteinExistence type="predicted"/>
<gene>
    <name evidence="2" type="ORF">GR170_03815</name>
</gene>
<comment type="caution">
    <text evidence="2">The sequence shown here is derived from an EMBL/GenBank/DDBJ whole genome shotgun (WGS) entry which is preliminary data.</text>
</comment>
<organism evidence="2 3">
    <name type="scientific">Pseudooceanicola albus</name>
    <dbReference type="NCBI Taxonomy" id="2692189"/>
    <lineage>
        <taxon>Bacteria</taxon>
        <taxon>Pseudomonadati</taxon>
        <taxon>Pseudomonadota</taxon>
        <taxon>Alphaproteobacteria</taxon>
        <taxon>Rhodobacterales</taxon>
        <taxon>Paracoccaceae</taxon>
        <taxon>Pseudooceanicola</taxon>
    </lineage>
</organism>
<dbReference type="Pfam" id="PF13443">
    <property type="entry name" value="HTH_26"/>
    <property type="match status" value="1"/>
</dbReference>
<dbReference type="GO" id="GO:0003677">
    <property type="term" value="F:DNA binding"/>
    <property type="evidence" value="ECO:0007669"/>
    <property type="project" value="InterPro"/>
</dbReference>
<keyword evidence="3" id="KW-1185">Reference proteome</keyword>
<dbReference type="RefSeq" id="WP_160891787.1">
    <property type="nucleotide sequence ID" value="NZ_WUMU01000003.1"/>
</dbReference>
<reference evidence="2 3" key="1">
    <citation type="submission" date="2019-12" db="EMBL/GenBank/DDBJ databases">
        <authorList>
            <person name="Li M."/>
        </authorList>
    </citation>
    <scope>NUCLEOTIDE SEQUENCE [LARGE SCALE GENOMIC DNA]</scope>
    <source>
        <strain evidence="2 3">GBMRC 2024</strain>
    </source>
</reference>
<dbReference type="InterPro" id="IPR001387">
    <property type="entry name" value="Cro/C1-type_HTH"/>
</dbReference>
<dbReference type="PROSITE" id="PS50943">
    <property type="entry name" value="HTH_CROC1"/>
    <property type="match status" value="1"/>
</dbReference>
<dbReference type="CDD" id="cd00093">
    <property type="entry name" value="HTH_XRE"/>
    <property type="match status" value="1"/>
</dbReference>
<dbReference type="AlphaFoldDB" id="A0A6L7G0A7"/>